<gene>
    <name evidence="7" type="ORF">GGH94_005767</name>
</gene>
<comment type="subcellular location">
    <subcellularLocation>
        <location evidence="1">Membrane</location>
    </subcellularLocation>
</comment>
<dbReference type="PROSITE" id="PS50222">
    <property type="entry name" value="EF_HAND_2"/>
    <property type="match status" value="1"/>
</dbReference>
<protein>
    <recommendedName>
        <fullName evidence="6">EF-hand domain-containing protein</fullName>
    </recommendedName>
</protein>
<evidence type="ECO:0000256" key="4">
    <source>
        <dbReference type="ARBA" id="ARBA00022837"/>
    </source>
</evidence>
<dbReference type="InterPro" id="IPR011992">
    <property type="entry name" value="EF-hand-dom_pair"/>
</dbReference>
<evidence type="ECO:0000313" key="8">
    <source>
        <dbReference type="Proteomes" id="UP001140074"/>
    </source>
</evidence>
<dbReference type="SUPFAM" id="SSF47473">
    <property type="entry name" value="EF-hand"/>
    <property type="match status" value="1"/>
</dbReference>
<dbReference type="AlphaFoldDB" id="A0A9W8ID55"/>
<keyword evidence="3" id="KW-0677">Repeat</keyword>
<evidence type="ECO:0000256" key="5">
    <source>
        <dbReference type="ARBA" id="ARBA00023136"/>
    </source>
</evidence>
<dbReference type="Pfam" id="PF13499">
    <property type="entry name" value="EF-hand_7"/>
    <property type="match status" value="1"/>
</dbReference>
<accession>A0A9W8ID55</accession>
<dbReference type="PANTHER" id="PTHR46819">
    <property type="entry name" value="EF-HAND CALCIUM-BINDING DOMAIN-CONTAINING PROTEIN 7"/>
    <property type="match status" value="1"/>
</dbReference>
<dbReference type="GO" id="GO:0098797">
    <property type="term" value="C:plasma membrane protein complex"/>
    <property type="evidence" value="ECO:0007669"/>
    <property type="project" value="TreeGrafter"/>
</dbReference>
<dbReference type="PROSITE" id="PS00018">
    <property type="entry name" value="EF_HAND_1"/>
    <property type="match status" value="1"/>
</dbReference>
<dbReference type="EMBL" id="JANBUY010000332">
    <property type="protein sequence ID" value="KAJ2860027.1"/>
    <property type="molecule type" value="Genomic_DNA"/>
</dbReference>
<dbReference type="Proteomes" id="UP001140074">
    <property type="component" value="Unassembled WGS sequence"/>
</dbReference>
<evidence type="ECO:0000256" key="1">
    <source>
        <dbReference type="ARBA" id="ARBA00004370"/>
    </source>
</evidence>
<reference evidence="7" key="1">
    <citation type="submission" date="2022-07" db="EMBL/GenBank/DDBJ databases">
        <title>Phylogenomic reconstructions and comparative analyses of Kickxellomycotina fungi.</title>
        <authorList>
            <person name="Reynolds N.K."/>
            <person name="Stajich J.E."/>
            <person name="Barry K."/>
            <person name="Grigoriev I.V."/>
            <person name="Crous P."/>
            <person name="Smith M.E."/>
        </authorList>
    </citation>
    <scope>NUCLEOTIDE SEQUENCE</scope>
    <source>
        <strain evidence="7">RSA 476</strain>
    </source>
</reference>
<evidence type="ECO:0000313" key="7">
    <source>
        <dbReference type="EMBL" id="KAJ2860027.1"/>
    </source>
</evidence>
<proteinExistence type="predicted"/>
<dbReference type="PANTHER" id="PTHR46819:SF1">
    <property type="entry name" value="EF-HAND CALCIUM-BINDING DOMAIN-CONTAINING PROTEIN 7"/>
    <property type="match status" value="1"/>
</dbReference>
<dbReference type="InterPro" id="IPR052266">
    <property type="entry name" value="Miro-EF-hand_domain"/>
</dbReference>
<dbReference type="InterPro" id="IPR018247">
    <property type="entry name" value="EF_Hand_1_Ca_BS"/>
</dbReference>
<dbReference type="GO" id="GO:0060170">
    <property type="term" value="C:ciliary membrane"/>
    <property type="evidence" value="ECO:0007669"/>
    <property type="project" value="TreeGrafter"/>
</dbReference>
<keyword evidence="8" id="KW-1185">Reference proteome</keyword>
<feature type="domain" description="EF-hand" evidence="6">
    <location>
        <begin position="15"/>
        <end position="50"/>
    </location>
</feature>
<evidence type="ECO:0000259" key="6">
    <source>
        <dbReference type="PROSITE" id="PS50222"/>
    </source>
</evidence>
<dbReference type="GO" id="GO:1903569">
    <property type="term" value="P:positive regulation of protein localization to ciliary membrane"/>
    <property type="evidence" value="ECO:0007669"/>
    <property type="project" value="TreeGrafter"/>
</dbReference>
<keyword evidence="2" id="KW-0479">Metal-binding</keyword>
<organism evidence="7 8">
    <name type="scientific">Coemansia aciculifera</name>
    <dbReference type="NCBI Taxonomy" id="417176"/>
    <lineage>
        <taxon>Eukaryota</taxon>
        <taxon>Fungi</taxon>
        <taxon>Fungi incertae sedis</taxon>
        <taxon>Zoopagomycota</taxon>
        <taxon>Kickxellomycotina</taxon>
        <taxon>Kickxellomycetes</taxon>
        <taxon>Kickxellales</taxon>
        <taxon>Kickxellaceae</taxon>
        <taxon>Coemansia</taxon>
    </lineage>
</organism>
<dbReference type="InterPro" id="IPR002048">
    <property type="entry name" value="EF_hand_dom"/>
</dbReference>
<comment type="caution">
    <text evidence="7">The sequence shown here is derived from an EMBL/GenBank/DDBJ whole genome shotgun (WGS) entry which is preliminary data.</text>
</comment>
<evidence type="ECO:0000256" key="2">
    <source>
        <dbReference type="ARBA" id="ARBA00022723"/>
    </source>
</evidence>
<name>A0A9W8ID55_9FUNG</name>
<sequence>MRAELLQDNLEFTLKCEEALTEIFERYDLDKDGALNDKEIQAFAVFTNGAPFTESDLSDIRTNLDCTEDGALLKGGFIQLYSLQTNAGDDDETWADLKKHGYNSDLELVNKPKESSK</sequence>
<keyword evidence="4" id="KW-0106">Calcium</keyword>
<dbReference type="Gene3D" id="1.10.238.10">
    <property type="entry name" value="EF-hand"/>
    <property type="match status" value="1"/>
</dbReference>
<evidence type="ECO:0000256" key="3">
    <source>
        <dbReference type="ARBA" id="ARBA00022737"/>
    </source>
</evidence>
<keyword evidence="5" id="KW-0472">Membrane</keyword>
<dbReference type="GO" id="GO:0005509">
    <property type="term" value="F:calcium ion binding"/>
    <property type="evidence" value="ECO:0007669"/>
    <property type="project" value="InterPro"/>
</dbReference>